<dbReference type="PANTHER" id="PTHR32432:SF4">
    <property type="entry name" value="CELL DIVISION PROTEIN FTSA"/>
    <property type="match status" value="1"/>
</dbReference>
<dbReference type="GO" id="GO:0009898">
    <property type="term" value="C:cytoplasmic side of plasma membrane"/>
    <property type="evidence" value="ECO:0007669"/>
    <property type="project" value="UniProtKB-UniRule"/>
</dbReference>
<dbReference type="OrthoDB" id="9768127at2"/>
<protein>
    <recommendedName>
        <fullName evidence="5 6">Cell division protein FtsA</fullName>
    </recommendedName>
</protein>
<dbReference type="EMBL" id="CM001376">
    <property type="protein sequence ID" value="EHM13490.1"/>
    <property type="molecule type" value="Genomic_DNA"/>
</dbReference>
<comment type="subcellular location">
    <subcellularLocation>
        <location evidence="5">Cell membrane</location>
        <topology evidence="5">Peripheral membrane protein</topology>
        <orientation evidence="5">Cytoplasmic side</orientation>
    </subcellularLocation>
    <text evidence="5">Localizes to the Z ring in an FtsZ-dependent manner. Targeted to the membrane through a conserved C-terminal amphipathic helix.</text>
</comment>
<dbReference type="GO" id="GO:0043093">
    <property type="term" value="P:FtsZ-dependent cytokinesis"/>
    <property type="evidence" value="ECO:0007669"/>
    <property type="project" value="UniProtKB-UniRule"/>
</dbReference>
<keyword evidence="4 5" id="KW-0131">Cell cycle</keyword>
<evidence type="ECO:0000259" key="7">
    <source>
        <dbReference type="SMART" id="SM00842"/>
    </source>
</evidence>
<evidence type="ECO:0000256" key="3">
    <source>
        <dbReference type="ARBA" id="ARBA00023136"/>
    </source>
</evidence>
<comment type="function">
    <text evidence="5 6">Cell division protein that is involved in the assembly of the Z ring. May serve as a membrane anchor for the Z ring.</text>
</comment>
<dbReference type="PANTHER" id="PTHR32432">
    <property type="entry name" value="CELL DIVISION PROTEIN FTSA-RELATED"/>
    <property type="match status" value="1"/>
</dbReference>
<comment type="similarity">
    <text evidence="5 6">Belongs to the FtsA/MreB family.</text>
</comment>
<dbReference type="PIRSF" id="PIRSF003101">
    <property type="entry name" value="FtsA"/>
    <property type="match status" value="1"/>
</dbReference>
<evidence type="ECO:0000256" key="5">
    <source>
        <dbReference type="HAMAP-Rule" id="MF_02033"/>
    </source>
</evidence>
<dbReference type="Gene3D" id="3.30.420.40">
    <property type="match status" value="2"/>
</dbReference>
<dbReference type="InterPro" id="IPR043129">
    <property type="entry name" value="ATPase_NBD"/>
</dbReference>
<evidence type="ECO:0000256" key="2">
    <source>
        <dbReference type="ARBA" id="ARBA00022618"/>
    </source>
</evidence>
<dbReference type="InterPro" id="IPR003494">
    <property type="entry name" value="SHS2_FtsA"/>
</dbReference>
<evidence type="ECO:0000256" key="6">
    <source>
        <dbReference type="PIRNR" id="PIRNR003101"/>
    </source>
</evidence>
<dbReference type="Pfam" id="PF02491">
    <property type="entry name" value="SHS2_FTSA"/>
    <property type="match status" value="1"/>
</dbReference>
<accession>H0ULD1</accession>
<dbReference type="HAMAP" id="MF_02033">
    <property type="entry name" value="FtsA"/>
    <property type="match status" value="1"/>
</dbReference>
<keyword evidence="2 5" id="KW-0132">Cell division</keyword>
<dbReference type="AlphaFoldDB" id="H0ULD1"/>
<dbReference type="InterPro" id="IPR020823">
    <property type="entry name" value="Cell_div_FtsA"/>
</dbReference>
<dbReference type="InterPro" id="IPR050696">
    <property type="entry name" value="FtsA/MreB"/>
</dbReference>
<gene>
    <name evidence="5" type="primary">ftsA</name>
    <name evidence="8" type="ORF">JonanDRAFT_1123</name>
</gene>
<reference evidence="8 9" key="1">
    <citation type="submission" date="2011-11" db="EMBL/GenBank/DDBJ databases">
        <title>The Noncontiguous Finished genome of Jonquetella anthropi DSM 22815.</title>
        <authorList>
            <consortium name="US DOE Joint Genome Institute (JGI-PGF)"/>
            <person name="Lucas S."/>
            <person name="Copeland A."/>
            <person name="Lapidus A."/>
            <person name="Glavina del Rio T."/>
            <person name="Dalin E."/>
            <person name="Tice H."/>
            <person name="Bruce D."/>
            <person name="Goodwin L."/>
            <person name="Pitluck S."/>
            <person name="Peters L."/>
            <person name="Mikhailova N."/>
            <person name="Held B."/>
            <person name="Kyrpides N."/>
            <person name="Mavromatis K."/>
            <person name="Ivanova N."/>
            <person name="Markowitz V."/>
            <person name="Cheng J.-F."/>
            <person name="Hugenholtz P."/>
            <person name="Woyke T."/>
            <person name="Wu D."/>
            <person name="Gronow S."/>
            <person name="Wellnitz S."/>
            <person name="Brambilla E."/>
            <person name="Klenk H.-P."/>
            <person name="Eisen J.A."/>
        </authorList>
    </citation>
    <scope>NUCLEOTIDE SEQUENCE [LARGE SCALE GENOMIC DNA]</scope>
    <source>
        <strain evidence="8 9">DSM 22815</strain>
    </source>
</reference>
<keyword evidence="3 5" id="KW-0472">Membrane</keyword>
<keyword evidence="1 5" id="KW-1003">Cell membrane</keyword>
<dbReference type="GO" id="GO:0032153">
    <property type="term" value="C:cell division site"/>
    <property type="evidence" value="ECO:0007669"/>
    <property type="project" value="UniProtKB-UniRule"/>
</dbReference>
<dbReference type="NCBIfam" id="TIGR01174">
    <property type="entry name" value="ftsA"/>
    <property type="match status" value="1"/>
</dbReference>
<keyword evidence="9" id="KW-1185">Reference proteome</keyword>
<feature type="domain" description="SHS2" evidence="7">
    <location>
        <begin position="8"/>
        <end position="199"/>
    </location>
</feature>
<sequence length="431" mass="46198">MGKDAEILVGLYLGTSKISAVVAEWDMFSGDEVQIIGIGQAPSRGVRKGLIVNLDRATDSVAAAIADAESMVGFDIRAVTVAFSGVDAYTKSVWGMISLSRTPRQVADDDVMRVIESALSGLSVPSDHCVVHLLPIKYSIDGNSGIDDPLGMTGIRLEVELQAVIMPRSIVQNVVNCVQHAGVQVRGLVYKPLAAALGSLNQEEKSVGAVSLSLGGGTTSVAIFNEDRPVAFTVFPIGGDYVTSDVSQMLKIPMGAAEEVKKAVSLDSGAEPAKEVTASIQGQTRKLDGDLIRQTVACRIEELLEEKVAPFIAENSKHQFPSGVVLTGGVAQTDGIETFASSILNLPVRRAPAAPIQKLRPGCDTSQYCLLMGIIFYLLEKRRNRYKYLDSTVDSIMSGFFSVDVEQAPQSSRRLGEGLFKKMLKSLKELF</sequence>
<evidence type="ECO:0000256" key="1">
    <source>
        <dbReference type="ARBA" id="ARBA00022475"/>
    </source>
</evidence>
<organism evidence="8 9">
    <name type="scientific">Jonquetella anthropi DSM 22815</name>
    <dbReference type="NCBI Taxonomy" id="885272"/>
    <lineage>
        <taxon>Bacteria</taxon>
        <taxon>Thermotogati</taxon>
        <taxon>Synergistota</taxon>
        <taxon>Synergistia</taxon>
        <taxon>Synergistales</taxon>
        <taxon>Dethiosulfovibrionaceae</taxon>
        <taxon>Jonquetella</taxon>
    </lineage>
</organism>
<evidence type="ECO:0000313" key="9">
    <source>
        <dbReference type="Proteomes" id="UP000003806"/>
    </source>
</evidence>
<dbReference type="SUPFAM" id="SSF53067">
    <property type="entry name" value="Actin-like ATPase domain"/>
    <property type="match status" value="2"/>
</dbReference>
<dbReference type="CDD" id="cd24048">
    <property type="entry name" value="ASKHA_NBD_FtsA"/>
    <property type="match status" value="1"/>
</dbReference>
<dbReference type="HOGENOM" id="CLU_037850_3_2_0"/>
<dbReference type="STRING" id="885272.JonanDRAFT_1123"/>
<evidence type="ECO:0000256" key="4">
    <source>
        <dbReference type="ARBA" id="ARBA00023306"/>
    </source>
</evidence>
<dbReference type="Gene3D" id="3.30.1490.110">
    <property type="match status" value="1"/>
</dbReference>
<dbReference type="Proteomes" id="UP000003806">
    <property type="component" value="Chromosome"/>
</dbReference>
<dbReference type="RefSeq" id="WP_008521572.1">
    <property type="nucleotide sequence ID" value="NZ_CM001376.1"/>
</dbReference>
<name>H0ULD1_9BACT</name>
<dbReference type="Pfam" id="PF14450">
    <property type="entry name" value="FtsA"/>
    <property type="match status" value="1"/>
</dbReference>
<dbReference type="SMART" id="SM00842">
    <property type="entry name" value="FtsA"/>
    <property type="match status" value="1"/>
</dbReference>
<evidence type="ECO:0000313" key="8">
    <source>
        <dbReference type="EMBL" id="EHM13490.1"/>
    </source>
</evidence>
<proteinExistence type="inferred from homology"/>
<dbReference type="eggNOG" id="COG0849">
    <property type="taxonomic scope" value="Bacteria"/>
</dbReference>
<comment type="subunit">
    <text evidence="5">Self-interacts. Interacts with FtsZ.</text>
</comment>